<dbReference type="Proteomes" id="UP001054945">
    <property type="component" value="Unassembled WGS sequence"/>
</dbReference>
<sequence>MEDVKPPGSRSVCSEHVLKYIFASSMKIGFPIYCDAIIPRLEKASLQQKLLEFKIYTRSKSQEIVLNNDSVAHLSKFMSNVEIFIL</sequence>
<comment type="caution">
    <text evidence="1">The sequence shown here is derived from an EMBL/GenBank/DDBJ whole genome shotgun (WGS) entry which is preliminary data.</text>
</comment>
<keyword evidence="2" id="KW-1185">Reference proteome</keyword>
<accession>A0AAV4R214</accession>
<evidence type="ECO:0000313" key="2">
    <source>
        <dbReference type="Proteomes" id="UP001054945"/>
    </source>
</evidence>
<dbReference type="EMBL" id="BPLR01007311">
    <property type="protein sequence ID" value="GIY15958.1"/>
    <property type="molecule type" value="Genomic_DNA"/>
</dbReference>
<reference evidence="1 2" key="1">
    <citation type="submission" date="2021-06" db="EMBL/GenBank/DDBJ databases">
        <title>Caerostris extrusa draft genome.</title>
        <authorList>
            <person name="Kono N."/>
            <person name="Arakawa K."/>
        </authorList>
    </citation>
    <scope>NUCLEOTIDE SEQUENCE [LARGE SCALE GENOMIC DNA]</scope>
</reference>
<organism evidence="1 2">
    <name type="scientific">Caerostris extrusa</name>
    <name type="common">Bark spider</name>
    <name type="synonym">Caerostris bankana</name>
    <dbReference type="NCBI Taxonomy" id="172846"/>
    <lineage>
        <taxon>Eukaryota</taxon>
        <taxon>Metazoa</taxon>
        <taxon>Ecdysozoa</taxon>
        <taxon>Arthropoda</taxon>
        <taxon>Chelicerata</taxon>
        <taxon>Arachnida</taxon>
        <taxon>Araneae</taxon>
        <taxon>Araneomorphae</taxon>
        <taxon>Entelegynae</taxon>
        <taxon>Araneoidea</taxon>
        <taxon>Araneidae</taxon>
        <taxon>Caerostris</taxon>
    </lineage>
</organism>
<evidence type="ECO:0000313" key="1">
    <source>
        <dbReference type="EMBL" id="GIY15958.1"/>
    </source>
</evidence>
<protein>
    <submittedName>
        <fullName evidence="1">Uncharacterized protein</fullName>
    </submittedName>
</protein>
<proteinExistence type="predicted"/>
<dbReference type="AlphaFoldDB" id="A0AAV4R214"/>
<name>A0AAV4R214_CAEEX</name>
<gene>
    <name evidence="1" type="ORF">CEXT_495881</name>
</gene>